<dbReference type="GO" id="GO:0032259">
    <property type="term" value="P:methylation"/>
    <property type="evidence" value="ECO:0007669"/>
    <property type="project" value="UniProtKB-KW"/>
</dbReference>
<dbReference type="Pfam" id="PF04072">
    <property type="entry name" value="LCM"/>
    <property type="match status" value="1"/>
</dbReference>
<evidence type="ECO:0000313" key="4">
    <source>
        <dbReference type="Proteomes" id="UP000194360"/>
    </source>
</evidence>
<comment type="caution">
    <text evidence="3">The sequence shown here is derived from an EMBL/GenBank/DDBJ whole genome shotgun (WGS) entry which is preliminary data.</text>
</comment>
<evidence type="ECO:0000256" key="1">
    <source>
        <dbReference type="ARBA" id="ARBA00022603"/>
    </source>
</evidence>
<evidence type="ECO:0000313" key="3">
    <source>
        <dbReference type="EMBL" id="OSY42311.1"/>
    </source>
</evidence>
<keyword evidence="4" id="KW-1185">Reference proteome</keyword>
<protein>
    <submittedName>
        <fullName evidence="3">Leucine carboxyl methyltransferase</fullName>
    </submittedName>
</protein>
<dbReference type="PANTHER" id="PTHR43619:SF2">
    <property type="entry name" value="S-ADENOSYL-L-METHIONINE-DEPENDENT METHYLTRANSFERASES SUPERFAMILY PROTEIN"/>
    <property type="match status" value="1"/>
</dbReference>
<dbReference type="OrthoDB" id="9800233at2"/>
<sequence>MAHTEKVDLRGAAATLLMTLYMRRLDARSRSPILGDAYAGEVYDRIEHDVHGLWQFAGDAATIACRSAVLDGWTRDFLRTESHGQVLHLGCGLDSRPLRVAVPPTVRWLDVDQPEVIDIRRRLYSFPAHVEQVPGSVTDEGWWGAVDPGRPTLAIAEGLFMYLRPAAVHATVDRIVSGTPRAALAFDAVSPWTASVSRWTPTFRALGTGFHWSWNPADFAHRHNTLRELDDVSIIDELTIRHPRVWLRPLLSTAGHLPMLQDAMRLHRFITR</sequence>
<dbReference type="AlphaFoldDB" id="A0A1Y2N545"/>
<dbReference type="Gene3D" id="3.40.50.150">
    <property type="entry name" value="Vaccinia Virus protein VP39"/>
    <property type="match status" value="1"/>
</dbReference>
<proteinExistence type="predicted"/>
<keyword evidence="2 3" id="KW-0808">Transferase</keyword>
<dbReference type="InterPro" id="IPR007213">
    <property type="entry name" value="Ppm1/Ppm2/Tcmp"/>
</dbReference>
<dbReference type="PANTHER" id="PTHR43619">
    <property type="entry name" value="S-ADENOSYL-L-METHIONINE-DEPENDENT METHYLTRANSFERASE YKTD-RELATED"/>
    <property type="match status" value="1"/>
</dbReference>
<accession>A0A1Y2N545</accession>
<dbReference type="Proteomes" id="UP000194360">
    <property type="component" value="Unassembled WGS sequence"/>
</dbReference>
<dbReference type="SUPFAM" id="SSF53335">
    <property type="entry name" value="S-adenosyl-L-methionine-dependent methyltransferases"/>
    <property type="match status" value="1"/>
</dbReference>
<dbReference type="InterPro" id="IPR029063">
    <property type="entry name" value="SAM-dependent_MTases_sf"/>
</dbReference>
<name>A0A1Y2N545_PSEAH</name>
<gene>
    <name evidence="3" type="ORF">BG845_01230</name>
</gene>
<dbReference type="EMBL" id="MIGB01000005">
    <property type="protein sequence ID" value="OSY42311.1"/>
    <property type="molecule type" value="Genomic_DNA"/>
</dbReference>
<organism evidence="3 4">
    <name type="scientific">Pseudonocardia autotrophica</name>
    <name type="common">Amycolata autotrophica</name>
    <name type="synonym">Nocardia autotrophica</name>
    <dbReference type="NCBI Taxonomy" id="2074"/>
    <lineage>
        <taxon>Bacteria</taxon>
        <taxon>Bacillati</taxon>
        <taxon>Actinomycetota</taxon>
        <taxon>Actinomycetes</taxon>
        <taxon>Pseudonocardiales</taxon>
        <taxon>Pseudonocardiaceae</taxon>
        <taxon>Pseudonocardia</taxon>
    </lineage>
</organism>
<dbReference type="InterPro" id="IPR016874">
    <property type="entry name" value="TcmP-like"/>
</dbReference>
<reference evidence="3 4" key="1">
    <citation type="submission" date="2016-09" db="EMBL/GenBank/DDBJ databases">
        <title>Pseudonocardia autotrophica DSM535, a candidate organism with high potential of specific P450 cytochromes.</title>
        <authorList>
            <person name="Grumaz C."/>
            <person name="Vainshtein Y."/>
            <person name="Kirstahler P."/>
            <person name="Sohn K."/>
        </authorList>
    </citation>
    <scope>NUCLEOTIDE SEQUENCE [LARGE SCALE GENOMIC DNA]</scope>
    <source>
        <strain evidence="3 4">DSM 535</strain>
    </source>
</reference>
<dbReference type="STRING" id="2074.BG845_01230"/>
<dbReference type="GO" id="GO:0008168">
    <property type="term" value="F:methyltransferase activity"/>
    <property type="evidence" value="ECO:0007669"/>
    <property type="project" value="UniProtKB-KW"/>
</dbReference>
<dbReference type="PIRSF" id="PIRSF028177">
    <property type="entry name" value="Polyketide_synth_Omtfrase_TcmP"/>
    <property type="match status" value="1"/>
</dbReference>
<keyword evidence="1 3" id="KW-0489">Methyltransferase</keyword>
<dbReference type="RefSeq" id="WP_085911549.1">
    <property type="nucleotide sequence ID" value="NZ_AP018920.1"/>
</dbReference>
<evidence type="ECO:0000256" key="2">
    <source>
        <dbReference type="ARBA" id="ARBA00022679"/>
    </source>
</evidence>